<comment type="caution">
    <text evidence="2">The sequence shown here is derived from an EMBL/GenBank/DDBJ whole genome shotgun (WGS) entry which is preliminary data.</text>
</comment>
<gene>
    <name evidence="2" type="ORF">VNI00_007116</name>
</gene>
<proteinExistence type="predicted"/>
<evidence type="ECO:0000313" key="2">
    <source>
        <dbReference type="EMBL" id="KAK7046113.1"/>
    </source>
</evidence>
<evidence type="ECO:0000256" key="1">
    <source>
        <dbReference type="SAM" id="MobiDB-lite"/>
    </source>
</evidence>
<sequence length="231" mass="24526">MERVPGQAHQSSDVAEHPLAAGYSGGEKYKEEHLEWDSMTPMSLQLLTTPMWIDPANPDGGIPNSPTPAASNPNLAAGSNPERRSIAARIRSGLSAAWGIVVPRDSPVDPDSPTHNRNNSTATVNLQGLAPWNNPSSPLHPSFSQSPPSHAPPVPQELPPPNTLTTSSATMRVSVLIVMPNSHPLPVTKHGDEEELPVLEVGVADVDVGAEYEREASIGESSKGKRVSEDV</sequence>
<reference evidence="2 3" key="1">
    <citation type="submission" date="2024-01" db="EMBL/GenBank/DDBJ databases">
        <title>A draft genome for a cacao thread blight-causing isolate of Paramarasmius palmivorus.</title>
        <authorList>
            <person name="Baruah I.K."/>
            <person name="Bukari Y."/>
            <person name="Amoako-Attah I."/>
            <person name="Meinhardt L.W."/>
            <person name="Bailey B.A."/>
            <person name="Cohen S.P."/>
        </authorList>
    </citation>
    <scope>NUCLEOTIDE SEQUENCE [LARGE SCALE GENOMIC DNA]</scope>
    <source>
        <strain evidence="2 3">GH-12</strain>
    </source>
</reference>
<feature type="region of interest" description="Disordered" evidence="1">
    <location>
        <begin position="126"/>
        <end position="166"/>
    </location>
</feature>
<name>A0AAW0D5L3_9AGAR</name>
<organism evidence="2 3">
    <name type="scientific">Paramarasmius palmivorus</name>
    <dbReference type="NCBI Taxonomy" id="297713"/>
    <lineage>
        <taxon>Eukaryota</taxon>
        <taxon>Fungi</taxon>
        <taxon>Dikarya</taxon>
        <taxon>Basidiomycota</taxon>
        <taxon>Agaricomycotina</taxon>
        <taxon>Agaricomycetes</taxon>
        <taxon>Agaricomycetidae</taxon>
        <taxon>Agaricales</taxon>
        <taxon>Marasmiineae</taxon>
        <taxon>Marasmiaceae</taxon>
        <taxon>Paramarasmius</taxon>
    </lineage>
</organism>
<feature type="region of interest" description="Disordered" evidence="1">
    <location>
        <begin position="1"/>
        <end position="26"/>
    </location>
</feature>
<feature type="region of interest" description="Disordered" evidence="1">
    <location>
        <begin position="51"/>
        <end position="82"/>
    </location>
</feature>
<dbReference type="EMBL" id="JAYKXP010000022">
    <property type="protein sequence ID" value="KAK7046113.1"/>
    <property type="molecule type" value="Genomic_DNA"/>
</dbReference>
<dbReference type="Proteomes" id="UP001383192">
    <property type="component" value="Unassembled WGS sequence"/>
</dbReference>
<dbReference type="AlphaFoldDB" id="A0AAW0D5L3"/>
<evidence type="ECO:0000313" key="3">
    <source>
        <dbReference type="Proteomes" id="UP001383192"/>
    </source>
</evidence>
<accession>A0AAW0D5L3</accession>
<keyword evidence="3" id="KW-1185">Reference proteome</keyword>
<protein>
    <submittedName>
        <fullName evidence="2">Uncharacterized protein</fullName>
    </submittedName>
</protein>
<feature type="compositionally biased region" description="Pro residues" evidence="1">
    <location>
        <begin position="149"/>
        <end position="162"/>
    </location>
</feature>
<feature type="compositionally biased region" description="Polar residues" evidence="1">
    <location>
        <begin position="133"/>
        <end position="148"/>
    </location>
</feature>
<feature type="compositionally biased region" description="Low complexity" evidence="1">
    <location>
        <begin position="63"/>
        <end position="77"/>
    </location>
</feature>